<gene>
    <name evidence="2" type="ORF">C7443_107231</name>
</gene>
<dbReference type="EMBL" id="QGTJ01000007">
    <property type="protein sequence ID" value="PWV60656.1"/>
    <property type="molecule type" value="Genomic_DNA"/>
</dbReference>
<feature type="compositionally biased region" description="Polar residues" evidence="1">
    <location>
        <begin position="236"/>
        <end position="253"/>
    </location>
</feature>
<organism evidence="2 3">
    <name type="scientific">Plasticicumulans acidivorans</name>
    <dbReference type="NCBI Taxonomy" id="886464"/>
    <lineage>
        <taxon>Bacteria</taxon>
        <taxon>Pseudomonadati</taxon>
        <taxon>Pseudomonadota</taxon>
        <taxon>Gammaproteobacteria</taxon>
        <taxon>Candidatus Competibacteraceae</taxon>
        <taxon>Plasticicumulans</taxon>
    </lineage>
</organism>
<accession>A0A317MUB7</accession>
<feature type="region of interest" description="Disordered" evidence="1">
    <location>
        <begin position="101"/>
        <end position="214"/>
    </location>
</feature>
<feature type="compositionally biased region" description="Basic and acidic residues" evidence="1">
    <location>
        <begin position="121"/>
        <end position="131"/>
    </location>
</feature>
<dbReference type="RefSeq" id="WP_146213308.1">
    <property type="nucleotide sequence ID" value="NZ_QGTJ01000007.1"/>
</dbReference>
<reference evidence="2 3" key="1">
    <citation type="submission" date="2018-05" db="EMBL/GenBank/DDBJ databases">
        <title>Genomic Encyclopedia of Type Strains, Phase IV (KMG-IV): sequencing the most valuable type-strain genomes for metagenomic binning, comparative biology and taxonomic classification.</title>
        <authorList>
            <person name="Goeker M."/>
        </authorList>
    </citation>
    <scope>NUCLEOTIDE SEQUENCE [LARGE SCALE GENOMIC DNA]</scope>
    <source>
        <strain evidence="2 3">DSM 23606</strain>
    </source>
</reference>
<evidence type="ECO:0000313" key="2">
    <source>
        <dbReference type="EMBL" id="PWV60656.1"/>
    </source>
</evidence>
<proteinExistence type="predicted"/>
<comment type="caution">
    <text evidence="2">The sequence shown here is derived from an EMBL/GenBank/DDBJ whole genome shotgun (WGS) entry which is preliminary data.</text>
</comment>
<evidence type="ECO:0000313" key="3">
    <source>
        <dbReference type="Proteomes" id="UP000246569"/>
    </source>
</evidence>
<feature type="compositionally biased region" description="Low complexity" evidence="1">
    <location>
        <begin position="165"/>
        <end position="182"/>
    </location>
</feature>
<evidence type="ECO:0000256" key="1">
    <source>
        <dbReference type="SAM" id="MobiDB-lite"/>
    </source>
</evidence>
<name>A0A317MUB7_9GAMM</name>
<dbReference type="Proteomes" id="UP000246569">
    <property type="component" value="Unassembled WGS sequence"/>
</dbReference>
<keyword evidence="3" id="KW-1185">Reference proteome</keyword>
<feature type="region of interest" description="Disordered" evidence="1">
    <location>
        <begin position="230"/>
        <end position="253"/>
    </location>
</feature>
<feature type="region of interest" description="Disordered" evidence="1">
    <location>
        <begin position="37"/>
        <end position="59"/>
    </location>
</feature>
<protein>
    <submittedName>
        <fullName evidence="2">Uncharacterized protein</fullName>
    </submittedName>
</protein>
<sequence length="311" mass="32067">MKLDPRRVLLGVAALISAGLGSGLAYLNEVLHTAPMHTAAPNPPPVAGTSPADTADDHRQSDWLCRADYRLPWLDDDAVTLQVSAADFIGEDGQILDPLVMLEPNAPGTPDTAGTASAPDPYDRLSDHARPAETGSLGSRRHAGTSTANLNLVPTAFSWRLSPQPRTATTSSTSAPADRTTPGLASTEGGTDSSTRSPARPSSQPQATAPARDFGFSGLDPLLTLIPAHSHAAPRPTTNGEQDIPSATTPNAPTLTQWLPPEPASLIDTGASSLAPKASTGAVANTPVPSPNVIALLGVAPLLLIGARLRR</sequence>
<feature type="compositionally biased region" description="Polar residues" evidence="1">
    <location>
        <begin position="188"/>
        <end position="207"/>
    </location>
</feature>
<dbReference type="AlphaFoldDB" id="A0A317MUB7"/>